<sequence length="176" mass="19792">MDEDAQRALCNQWISGGFEGGWTRYYCRYLPRLQIGGSDDGWVQIYRCAVAEVPIPIASPLQPRSITMEEPEQEDRISLLPDCLLSSIVHLLPPKAAARTMILSRRWKRIWSSMPLDLNLDSPDSDIRFLSAGSISSILSSHRGLIHRFCVNTLAGVGTRAWLETLAERHIDDTSP</sequence>
<accession>A0A3L6QBY8</accession>
<evidence type="ECO:0000313" key="3">
    <source>
        <dbReference type="Proteomes" id="UP000275267"/>
    </source>
</evidence>
<dbReference type="SUPFAM" id="SSF81383">
    <property type="entry name" value="F-box domain"/>
    <property type="match status" value="1"/>
</dbReference>
<dbReference type="STRING" id="4540.A0A3L6QBY8"/>
<gene>
    <name evidence="2" type="ORF">C2845_PM15G05200</name>
</gene>
<dbReference type="InterPro" id="IPR036047">
    <property type="entry name" value="F-box-like_dom_sf"/>
</dbReference>
<dbReference type="InterPro" id="IPR001810">
    <property type="entry name" value="F-box_dom"/>
</dbReference>
<dbReference type="AlphaFoldDB" id="A0A3L6QBY8"/>
<dbReference type="OrthoDB" id="685487at2759"/>
<keyword evidence="3" id="KW-1185">Reference proteome</keyword>
<comment type="caution">
    <text evidence="2">The sequence shown here is derived from an EMBL/GenBank/DDBJ whole genome shotgun (WGS) entry which is preliminary data.</text>
</comment>
<name>A0A3L6QBY8_PANMI</name>
<feature type="domain" description="F-box" evidence="1">
    <location>
        <begin position="77"/>
        <end position="117"/>
    </location>
</feature>
<evidence type="ECO:0000313" key="2">
    <source>
        <dbReference type="EMBL" id="RLM75348.1"/>
    </source>
</evidence>
<organism evidence="2 3">
    <name type="scientific">Panicum miliaceum</name>
    <name type="common">Proso millet</name>
    <name type="synonym">Broomcorn millet</name>
    <dbReference type="NCBI Taxonomy" id="4540"/>
    <lineage>
        <taxon>Eukaryota</taxon>
        <taxon>Viridiplantae</taxon>
        <taxon>Streptophyta</taxon>
        <taxon>Embryophyta</taxon>
        <taxon>Tracheophyta</taxon>
        <taxon>Spermatophyta</taxon>
        <taxon>Magnoliopsida</taxon>
        <taxon>Liliopsida</taxon>
        <taxon>Poales</taxon>
        <taxon>Poaceae</taxon>
        <taxon>PACMAD clade</taxon>
        <taxon>Panicoideae</taxon>
        <taxon>Panicodae</taxon>
        <taxon>Paniceae</taxon>
        <taxon>Panicinae</taxon>
        <taxon>Panicum</taxon>
        <taxon>Panicum sect. Panicum</taxon>
    </lineage>
</organism>
<evidence type="ECO:0000259" key="1">
    <source>
        <dbReference type="Pfam" id="PF00646"/>
    </source>
</evidence>
<dbReference type="Proteomes" id="UP000275267">
    <property type="component" value="Unassembled WGS sequence"/>
</dbReference>
<dbReference type="PANTHER" id="PTHR32212">
    <property type="entry name" value="CYCLIN-LIKE F-BOX"/>
    <property type="match status" value="1"/>
</dbReference>
<protein>
    <recommendedName>
        <fullName evidence="1">F-box domain-containing protein</fullName>
    </recommendedName>
</protein>
<dbReference type="Gene3D" id="1.20.1280.50">
    <property type="match status" value="1"/>
</dbReference>
<dbReference type="EMBL" id="PQIB02000013">
    <property type="protein sequence ID" value="RLM75348.1"/>
    <property type="molecule type" value="Genomic_DNA"/>
</dbReference>
<dbReference type="PANTHER" id="PTHR32212:SF248">
    <property type="entry name" value="F-BOX DOMAIN-CONTAINING PROTEIN"/>
    <property type="match status" value="1"/>
</dbReference>
<dbReference type="Pfam" id="PF00646">
    <property type="entry name" value="F-box"/>
    <property type="match status" value="1"/>
</dbReference>
<proteinExistence type="predicted"/>
<reference evidence="3" key="1">
    <citation type="journal article" date="2019" name="Nat. Commun.">
        <title>The genome of broomcorn millet.</title>
        <authorList>
            <person name="Zou C."/>
            <person name="Miki D."/>
            <person name="Li D."/>
            <person name="Tang Q."/>
            <person name="Xiao L."/>
            <person name="Rajput S."/>
            <person name="Deng P."/>
            <person name="Jia W."/>
            <person name="Huang R."/>
            <person name="Zhang M."/>
            <person name="Sun Y."/>
            <person name="Hu J."/>
            <person name="Fu X."/>
            <person name="Schnable P.S."/>
            <person name="Li F."/>
            <person name="Zhang H."/>
            <person name="Feng B."/>
            <person name="Zhu X."/>
            <person name="Liu R."/>
            <person name="Schnable J.C."/>
            <person name="Zhu J.-K."/>
            <person name="Zhang H."/>
        </authorList>
    </citation>
    <scope>NUCLEOTIDE SEQUENCE [LARGE SCALE GENOMIC DNA]</scope>
</reference>